<evidence type="ECO:0000313" key="2">
    <source>
        <dbReference type="EMBL" id="MBZ4035004.1"/>
    </source>
</evidence>
<dbReference type="EMBL" id="JAINUY010000003">
    <property type="protein sequence ID" value="MBZ4035004.1"/>
    <property type="molecule type" value="Genomic_DNA"/>
</dbReference>
<feature type="chain" id="PRO_5040769613" evidence="1">
    <location>
        <begin position="20"/>
        <end position="565"/>
    </location>
</feature>
<protein>
    <submittedName>
        <fullName evidence="2">Uncharacterized protein</fullName>
    </submittedName>
</protein>
<evidence type="ECO:0000313" key="3">
    <source>
        <dbReference type="Proteomes" id="UP001139366"/>
    </source>
</evidence>
<name>A0A9X1KQ29_9FLAO</name>
<evidence type="ECO:0000256" key="1">
    <source>
        <dbReference type="SAM" id="SignalP"/>
    </source>
</evidence>
<keyword evidence="1" id="KW-0732">Signal</keyword>
<dbReference type="RefSeq" id="WP_223705708.1">
    <property type="nucleotide sequence ID" value="NZ_JAINUY010000003.1"/>
</dbReference>
<comment type="caution">
    <text evidence="2">The sequence shown here is derived from an EMBL/GenBank/DDBJ whole genome shotgun (WGS) entry which is preliminary data.</text>
</comment>
<reference evidence="2 3" key="1">
    <citation type="journal article" date="2023" name="Antonie Van Leeuwenhoek">
        <title>Flavobacterium potami sp. nov., a multi-metal resistance genes harbouring bacterium isolated from shallow river silt.</title>
        <authorList>
            <person name="Li S."/>
            <person name="Mao S."/>
            <person name="Mu W."/>
            <person name="Guo B."/>
            <person name="Li C."/>
            <person name="Zhu Q."/>
            <person name="Hou X."/>
            <person name="Zhao Y."/>
            <person name="Wei S."/>
            <person name="Liu H."/>
            <person name="Liu A."/>
        </authorList>
    </citation>
    <scope>NUCLEOTIDE SEQUENCE [LARGE SCALE GENOMIC DNA]</scope>
    <source>
        <strain evidence="2 3">17A</strain>
    </source>
</reference>
<dbReference type="AlphaFoldDB" id="A0A9X1KQ29"/>
<keyword evidence="3" id="KW-1185">Reference proteome</keyword>
<gene>
    <name evidence="2" type="ORF">K6T82_09520</name>
</gene>
<proteinExistence type="predicted"/>
<organism evidence="2 3">
    <name type="scientific">Flavobacterium potami</name>
    <dbReference type="NCBI Taxonomy" id="2872310"/>
    <lineage>
        <taxon>Bacteria</taxon>
        <taxon>Pseudomonadati</taxon>
        <taxon>Bacteroidota</taxon>
        <taxon>Flavobacteriia</taxon>
        <taxon>Flavobacteriales</taxon>
        <taxon>Flavobacteriaceae</taxon>
        <taxon>Flavobacterium</taxon>
    </lineage>
</organism>
<accession>A0A9X1KQ29</accession>
<feature type="signal peptide" evidence="1">
    <location>
        <begin position="1"/>
        <end position="19"/>
    </location>
</feature>
<sequence>MKKVLFFLGAAMLSFSSCTNDFNEPSHEGTATNVNKDHVINKSGAVDGVTYNLRNLSVNPDLIKISSENSVIMSSETDLKDGKYKLKIDSPELTEKIVSGNLIYLTTNDSKVYFRKIAAVNQQSDVYTIETSDAYIGDLFTSGSIELVMDTQETERALKAKSTSLITAKGSYDNTFTYDIFNYIKEYKSDFFTLNPNTSVKSTFNVKISFGKSKILPDELEVYYQIDSKINPFYTFAGAVNKKYSYNLINNAPTNLLDLLKKVEIDVTIPGGDLLGDIPAKISIDEISFPMDVEANVSKASHFAINSNGTFKIGFANYINVPGKTSHFIYENSITNAKVTESDLVGEVISDMKISIKPKVKLLDSNILDVKGNITYGINSFTIGNGSMTNPSAFASKGNFYSQATFAFGALGLTFYTTDLFKENKELWNIGNFNKTMTFSNFRTGKASLLPCSGLYSYGYDVTLDYKYPISGKVVSGDLEITYDVYADNGTVLESNKTIKISPKDITSNSVKFNLCIPFRKINILSVAKTSYIRNITIKDENGYLATGIINPATNSLYTQLTLTR</sequence>
<dbReference type="Proteomes" id="UP001139366">
    <property type="component" value="Unassembled WGS sequence"/>
</dbReference>
<dbReference type="PROSITE" id="PS51257">
    <property type="entry name" value="PROKAR_LIPOPROTEIN"/>
    <property type="match status" value="1"/>
</dbReference>